<feature type="chain" id="PRO_5045979313" evidence="6">
    <location>
        <begin position="25"/>
        <end position="686"/>
    </location>
</feature>
<dbReference type="Gene3D" id="4.10.80.30">
    <property type="entry name" value="DNA polymerase, domain 6"/>
    <property type="match status" value="1"/>
</dbReference>
<gene>
    <name evidence="8" type="ORF">MFLO_13458</name>
</gene>
<dbReference type="Pfam" id="PF01832">
    <property type="entry name" value="Glucosaminidase"/>
    <property type="match status" value="1"/>
</dbReference>
<proteinExistence type="predicted"/>
<dbReference type="SUPFAM" id="SSF82057">
    <property type="entry name" value="Prokaryotic SH3-related domain"/>
    <property type="match status" value="6"/>
</dbReference>
<feature type="domain" description="GW" evidence="7">
    <location>
        <begin position="202"/>
        <end position="280"/>
    </location>
</feature>
<evidence type="ECO:0000256" key="5">
    <source>
        <dbReference type="ARBA" id="ARBA00023316"/>
    </source>
</evidence>
<dbReference type="PANTHER" id="PTHR33308:SF10">
    <property type="entry name" value="EXO-GLUCOSAMINIDASE LYTG"/>
    <property type="match status" value="1"/>
</dbReference>
<dbReference type="PRINTS" id="PR01002">
    <property type="entry name" value="FLGFLGJ"/>
</dbReference>
<accession>A0ABN0RCN3</accession>
<dbReference type="PROSITE" id="PS51780">
    <property type="entry name" value="GW"/>
    <property type="match status" value="6"/>
</dbReference>
<evidence type="ECO:0000313" key="9">
    <source>
        <dbReference type="Proteomes" id="UP000019249"/>
    </source>
</evidence>
<dbReference type="Proteomes" id="UP000019249">
    <property type="component" value="Unassembled WGS sequence"/>
</dbReference>
<dbReference type="Gene3D" id="1.10.530.10">
    <property type="match status" value="1"/>
</dbReference>
<dbReference type="Pfam" id="PF13457">
    <property type="entry name" value="GW"/>
    <property type="match status" value="6"/>
</dbReference>
<evidence type="ECO:0000256" key="1">
    <source>
        <dbReference type="ARBA" id="ARBA00004613"/>
    </source>
</evidence>
<evidence type="ECO:0000256" key="4">
    <source>
        <dbReference type="ARBA" id="ARBA00022801"/>
    </source>
</evidence>
<keyword evidence="9" id="KW-1185">Reference proteome</keyword>
<dbReference type="InterPro" id="IPR051056">
    <property type="entry name" value="Glycosyl_Hydrolase_73"/>
</dbReference>
<sequence>MRKRKTLNIAVTGLLLTSSFTVVSSASPILGERVYAETQALSANQVFINTLAPLAQASQERYGVLSSITLAQGILESGWGKSELTKKGNNLFGMKGRYNGNYVTMPTLEYVNGKWITINAEFRKYANWQESVHDHSLLFVNGVSWDKDHYKKVLDAPNYKVAAQELQNAGYATDPGYASKLINIVETYNLQQYDELYDSVSSESAVSGYAKVTTVSGNAVWSLPYKVKGTKLVGPASNYTNQDIQLVRKATTKRGTYYQFKQNGKVVGWIDQKALTLYDTEEYNKGFVARAAITTTAGHTVWTKPYNVYGRTQVGAAANYQKQEVKIEREAKTARGIYYQFSINEKVIGWLDKRAFTVYEYDSVVNEQKVSVDAQVAETDGHAVWSNAYKLQGITRVNAASSYANKDVKLDYKRKTQHGSYYRFAVSGKTVGWLDEKAFKMYDTVEYNKAVNLDAKITKPTSNAFWSAPYYSSGSKWVTSASTYANRDVKLIREAKTKRGTYYQVQIDGKIIGWLDKRAFKFYNQLSSNVVYSYPAIITTTAGHAIWSAPYEIVGTTLVGQAAPYHNKQVQLLRKAVTDRSTYYQFSVNGKTTGWLDTRAFDVYDNLETNKAVHLTGTVKNVTGNAVWSLPYKTIGTKFVSQAAPYLNKQAVITREAKTSRATYYLFSISGKEIGWLDKRAFANIK</sequence>
<comment type="subcellular location">
    <subcellularLocation>
        <location evidence="1">Secreted</location>
    </subcellularLocation>
</comment>
<feature type="domain" description="GW" evidence="7">
    <location>
        <begin position="366"/>
        <end position="444"/>
    </location>
</feature>
<evidence type="ECO:0000256" key="3">
    <source>
        <dbReference type="ARBA" id="ARBA00022729"/>
    </source>
</evidence>
<feature type="domain" description="GW" evidence="7">
    <location>
        <begin position="447"/>
        <end position="525"/>
    </location>
</feature>
<dbReference type="RefSeq" id="WP_036098186.1">
    <property type="nucleotide sequence ID" value="NZ_AODF01000032.1"/>
</dbReference>
<dbReference type="EMBL" id="AODF01000032">
    <property type="protein sequence ID" value="EUJ27467.1"/>
    <property type="molecule type" value="Genomic_DNA"/>
</dbReference>
<evidence type="ECO:0000313" key="8">
    <source>
        <dbReference type="EMBL" id="EUJ27467.1"/>
    </source>
</evidence>
<name>A0ABN0RCN3_9LIST</name>
<protein>
    <submittedName>
        <fullName evidence="8">N-acetylmuramoyl-L-alanine amidase, family 4</fullName>
    </submittedName>
</protein>
<feature type="domain" description="GW" evidence="7">
    <location>
        <begin position="609"/>
        <end position="686"/>
    </location>
</feature>
<dbReference type="SMART" id="SM00047">
    <property type="entry name" value="LYZ2"/>
    <property type="match status" value="1"/>
</dbReference>
<evidence type="ECO:0000256" key="2">
    <source>
        <dbReference type="ARBA" id="ARBA00022525"/>
    </source>
</evidence>
<dbReference type="NCBIfam" id="NF033202">
    <property type="entry name" value="GW_glycos_SH3"/>
    <property type="match status" value="6"/>
</dbReference>
<dbReference type="InterPro" id="IPR002901">
    <property type="entry name" value="MGlyc_endo_b_GlcNAc-like_dom"/>
</dbReference>
<comment type="caution">
    <text evidence="8">The sequence shown here is derived from an EMBL/GenBank/DDBJ whole genome shotgun (WGS) entry which is preliminary data.</text>
</comment>
<feature type="signal peptide" evidence="6">
    <location>
        <begin position="1"/>
        <end position="24"/>
    </location>
</feature>
<dbReference type="PANTHER" id="PTHR33308">
    <property type="entry name" value="PEPTIDOGLYCAN HYDROLASE FLGJ"/>
    <property type="match status" value="1"/>
</dbReference>
<dbReference type="Gene3D" id="2.30.30.170">
    <property type="match status" value="6"/>
</dbReference>
<feature type="domain" description="GW" evidence="7">
    <location>
        <begin position="283"/>
        <end position="361"/>
    </location>
</feature>
<keyword evidence="2" id="KW-0964">Secreted</keyword>
<dbReference type="InterPro" id="IPR038200">
    <property type="entry name" value="GW_dom_sf"/>
</dbReference>
<keyword evidence="5" id="KW-0961">Cell wall biogenesis/degradation</keyword>
<dbReference type="InterPro" id="IPR025987">
    <property type="entry name" value="GW_dom"/>
</dbReference>
<reference evidence="8 9" key="1">
    <citation type="journal article" date="2014" name="Int. J. Syst. Evol. Microbiol.">
        <title>Listeria floridensis sp. nov., Listeria aquatica sp. nov., Listeria cornellensis sp. nov., Listeria riparia sp. nov. and Listeria grandensis sp. nov., from agricultural and natural environments.</title>
        <authorList>
            <person name="den Bakker H.C."/>
            <person name="Warchocki S."/>
            <person name="Wright E.M."/>
            <person name="Allred A.F."/>
            <person name="Ahlstrom C."/>
            <person name="Manuel C.S."/>
            <person name="Stasiewicz M.J."/>
            <person name="Burrell A."/>
            <person name="Roof S."/>
            <person name="Strawn L."/>
            <person name="Fortes E.D."/>
            <person name="Nightingale K.K."/>
            <person name="Kephart D."/>
            <person name="Wiedmann M."/>
        </authorList>
    </citation>
    <scope>NUCLEOTIDE SEQUENCE [LARGE SCALE GENOMIC DNA]</scope>
    <source>
        <strain evidence="8 9">FSL S10-1187</strain>
    </source>
</reference>
<keyword evidence="3 6" id="KW-0732">Signal</keyword>
<evidence type="ECO:0000256" key="6">
    <source>
        <dbReference type="SAM" id="SignalP"/>
    </source>
</evidence>
<feature type="domain" description="GW" evidence="7">
    <location>
        <begin position="528"/>
        <end position="606"/>
    </location>
</feature>
<keyword evidence="4" id="KW-0378">Hydrolase</keyword>
<evidence type="ECO:0000259" key="7">
    <source>
        <dbReference type="PROSITE" id="PS51780"/>
    </source>
</evidence>
<organism evidence="8 9">
    <name type="scientific">Listeria floridensis FSL S10-1187</name>
    <dbReference type="NCBI Taxonomy" id="1265817"/>
    <lineage>
        <taxon>Bacteria</taxon>
        <taxon>Bacillati</taxon>
        <taxon>Bacillota</taxon>
        <taxon>Bacilli</taxon>
        <taxon>Bacillales</taxon>
        <taxon>Listeriaceae</taxon>
        <taxon>Listeria</taxon>
    </lineage>
</organism>